<dbReference type="EMBL" id="FPIW01000012">
    <property type="protein sequence ID" value="SFW36327.1"/>
    <property type="molecule type" value="Genomic_DNA"/>
</dbReference>
<comment type="caution">
    <text evidence="3">The sequence shown here is derived from an EMBL/GenBank/DDBJ whole genome shotgun (WGS) entry which is preliminary data.</text>
</comment>
<dbReference type="PANTHER" id="PTHR11487">
    <property type="entry name" value="THIOESTERASE"/>
    <property type="match status" value="1"/>
</dbReference>
<evidence type="ECO:0000259" key="2">
    <source>
        <dbReference type="Pfam" id="PF00975"/>
    </source>
</evidence>
<dbReference type="PANTHER" id="PTHR11487:SF0">
    <property type="entry name" value="S-ACYL FATTY ACID SYNTHASE THIOESTERASE, MEDIUM CHAIN"/>
    <property type="match status" value="1"/>
</dbReference>
<proteinExistence type="inferred from homology"/>
<dbReference type="InterPro" id="IPR012223">
    <property type="entry name" value="TEII"/>
</dbReference>
<accession>A0AA94HRZ4</accession>
<dbReference type="GO" id="GO:0008610">
    <property type="term" value="P:lipid biosynthetic process"/>
    <property type="evidence" value="ECO:0007669"/>
    <property type="project" value="TreeGrafter"/>
</dbReference>
<dbReference type="Proteomes" id="UP000182680">
    <property type="component" value="Unassembled WGS sequence"/>
</dbReference>
<comment type="similarity">
    <text evidence="1">Belongs to the thioesterase family.</text>
</comment>
<organism evidence="3 4">
    <name type="scientific">Desulfovibrio desulfuricans</name>
    <dbReference type="NCBI Taxonomy" id="876"/>
    <lineage>
        <taxon>Bacteria</taxon>
        <taxon>Pseudomonadati</taxon>
        <taxon>Thermodesulfobacteriota</taxon>
        <taxon>Desulfovibrionia</taxon>
        <taxon>Desulfovibrionales</taxon>
        <taxon>Desulfovibrionaceae</taxon>
        <taxon>Desulfovibrio</taxon>
    </lineage>
</organism>
<evidence type="ECO:0000256" key="1">
    <source>
        <dbReference type="ARBA" id="ARBA00007169"/>
    </source>
</evidence>
<dbReference type="Gene3D" id="3.40.50.1820">
    <property type="entry name" value="alpha/beta hydrolase"/>
    <property type="match status" value="1"/>
</dbReference>
<dbReference type="InterPro" id="IPR029058">
    <property type="entry name" value="AB_hydrolase_fold"/>
</dbReference>
<dbReference type="RefSeq" id="WP_072311577.1">
    <property type="nucleotide sequence ID" value="NZ_FPIW01000012.1"/>
</dbReference>
<protein>
    <submittedName>
        <fullName evidence="3">Surfactin synthase thioesterase subunit</fullName>
    </submittedName>
</protein>
<dbReference type="InterPro" id="IPR001031">
    <property type="entry name" value="Thioesterase"/>
</dbReference>
<evidence type="ECO:0000313" key="3">
    <source>
        <dbReference type="EMBL" id="SFW36327.1"/>
    </source>
</evidence>
<gene>
    <name evidence="3" type="ORF">SAMN02910291_01009</name>
</gene>
<sequence>MPETSPWLIFDKKPGPDDLILFCLHFAGGHAALFRQWQQHAPAGVVVCRVQMPGHGTRMAEELLTDMSSLIDGLQEAAQCWIGHRHAFFGHSMGGTVAAEWAIRHQGEGLPLPECLFVSASEPTHENWWPPCRGLPSDAFRSFIFKTGGVPKEILEHEELMALFEPIIRADYTVLETWAPKPVRPIHVPIVAFAGLDDHVVPVEVVAEWERFAAASWEMHMMPGGHFFIQTHSELVMRSVFDHLKIL</sequence>
<dbReference type="Pfam" id="PF00975">
    <property type="entry name" value="Thioesterase"/>
    <property type="match status" value="1"/>
</dbReference>
<dbReference type="AlphaFoldDB" id="A0AA94HRZ4"/>
<feature type="domain" description="Thioesterase" evidence="2">
    <location>
        <begin position="20"/>
        <end position="241"/>
    </location>
</feature>
<reference evidence="4" key="1">
    <citation type="submission" date="2016-11" db="EMBL/GenBank/DDBJ databases">
        <authorList>
            <person name="Jaros S."/>
            <person name="Januszkiewicz K."/>
            <person name="Wedrychowicz H."/>
        </authorList>
    </citation>
    <scope>NUCLEOTIDE SEQUENCE [LARGE SCALE GENOMIC DNA]</scope>
    <source>
        <strain evidence="4">DSM 7057</strain>
    </source>
</reference>
<name>A0AA94HRZ4_DESDE</name>
<dbReference type="SUPFAM" id="SSF53474">
    <property type="entry name" value="alpha/beta-Hydrolases"/>
    <property type="match status" value="1"/>
</dbReference>
<evidence type="ECO:0000313" key="4">
    <source>
        <dbReference type="Proteomes" id="UP000182680"/>
    </source>
</evidence>